<name>A0ABU9NJM0_9FLAO</name>
<organism evidence="1 2">
    <name type="scientific">Flavobacterium polysaccharolyticum</name>
    <dbReference type="NCBI Taxonomy" id="3133148"/>
    <lineage>
        <taxon>Bacteria</taxon>
        <taxon>Pseudomonadati</taxon>
        <taxon>Bacteroidota</taxon>
        <taxon>Flavobacteriia</taxon>
        <taxon>Flavobacteriales</taxon>
        <taxon>Flavobacteriaceae</taxon>
        <taxon>Flavobacterium</taxon>
    </lineage>
</organism>
<reference evidence="1 2" key="1">
    <citation type="submission" date="2024-03" db="EMBL/GenBank/DDBJ databases">
        <title>Two novel species of the genus Flavobacterium exhibiting potentially degradation of complex polysaccharides.</title>
        <authorList>
            <person name="Lian X."/>
        </authorList>
    </citation>
    <scope>NUCLEOTIDE SEQUENCE [LARGE SCALE GENOMIC DNA]</scope>
    <source>
        <strain evidence="1 2">N6</strain>
    </source>
</reference>
<protein>
    <recommendedName>
        <fullName evidence="3">Lipoprotein</fullName>
    </recommendedName>
</protein>
<keyword evidence="2" id="KW-1185">Reference proteome</keyword>
<dbReference type="Proteomes" id="UP001468798">
    <property type="component" value="Unassembled WGS sequence"/>
</dbReference>
<dbReference type="PROSITE" id="PS51257">
    <property type="entry name" value="PROKAR_LIPOPROTEIN"/>
    <property type="match status" value="1"/>
</dbReference>
<comment type="caution">
    <text evidence="1">The sequence shown here is derived from an EMBL/GenBank/DDBJ whole genome shotgun (WGS) entry which is preliminary data.</text>
</comment>
<evidence type="ECO:0000313" key="2">
    <source>
        <dbReference type="Proteomes" id="UP001468798"/>
    </source>
</evidence>
<dbReference type="EMBL" id="JBCGDP010000002">
    <property type="protein sequence ID" value="MEM0575520.1"/>
    <property type="molecule type" value="Genomic_DNA"/>
</dbReference>
<evidence type="ECO:0008006" key="3">
    <source>
        <dbReference type="Google" id="ProtNLM"/>
    </source>
</evidence>
<gene>
    <name evidence="1" type="ORF">WFZ86_03335</name>
</gene>
<proteinExistence type="predicted"/>
<evidence type="ECO:0000313" key="1">
    <source>
        <dbReference type="EMBL" id="MEM0575520.1"/>
    </source>
</evidence>
<dbReference type="RefSeq" id="WP_342690609.1">
    <property type="nucleotide sequence ID" value="NZ_JBCGDP010000002.1"/>
</dbReference>
<accession>A0ABU9NJM0</accession>
<sequence>MRNILYLITTLLIVSCSKNTDNKAVRDNKVEKIVVVDTLEFFVDSTSFGQRQNSKIEVYKIGAQENTIAKVCLYEKVKNLWRLKDSLSLEAARIENLKTEIFDFNNDNFKDIIFTTGMAARGGNNVQTLILYSPRSKSLNWIKNSENFPNLMYNEKLDCIDSFILTGGQTTYFLKIENDSLKEFANVDQRDGRIIAEIRDVNGKWKEIENIKDESEGFDRFINFNPIQKRK</sequence>